<dbReference type="Proteomes" id="UP000219922">
    <property type="component" value="Unassembled WGS sequence"/>
</dbReference>
<reference evidence="3 4" key="1">
    <citation type="submission" date="2017-09" db="EMBL/GenBank/DDBJ databases">
        <title>Large-scale bioinformatics analysis of Bacillus genomes uncovers conserved roles of natural products in bacterial physiology.</title>
        <authorList>
            <consortium name="Agbiome Team Llc"/>
            <person name="Bleich R.M."/>
            <person name="Grubbs K.J."/>
            <person name="Santa Maria K.C."/>
            <person name="Allen S.E."/>
            <person name="Farag S."/>
            <person name="Shank E.A."/>
            <person name="Bowers A."/>
        </authorList>
    </citation>
    <scope>NUCLEOTIDE SEQUENCE [LARGE SCALE GENOMIC DNA]</scope>
    <source>
        <strain evidence="3 4">AFS092789</strain>
    </source>
</reference>
<dbReference type="Gene3D" id="1.10.30.50">
    <property type="match status" value="1"/>
</dbReference>
<gene>
    <name evidence="3" type="ORF">CON36_36850</name>
</gene>
<dbReference type="GO" id="GO:0003964">
    <property type="term" value="F:RNA-directed DNA polymerase activity"/>
    <property type="evidence" value="ECO:0007669"/>
    <property type="project" value="UniProtKB-KW"/>
</dbReference>
<dbReference type="CDD" id="cd00085">
    <property type="entry name" value="HNHc"/>
    <property type="match status" value="1"/>
</dbReference>
<protein>
    <submittedName>
        <fullName evidence="3">Reverse transcriptase</fullName>
    </submittedName>
</protein>
<sequence>VTGSQLKRMTWTPIVRHTVIVYNYTPFNKDLKEYFEKRDVKDFDRNNVAYRQKLAKRQKYSCPMCGHSISDFSEELETHHKTPRVQGGGDEYTNL</sequence>
<organism evidence="3 4">
    <name type="scientific">Bacillus cereus</name>
    <dbReference type="NCBI Taxonomy" id="1396"/>
    <lineage>
        <taxon>Bacteria</taxon>
        <taxon>Bacillati</taxon>
        <taxon>Bacillota</taxon>
        <taxon>Bacilli</taxon>
        <taxon>Bacillales</taxon>
        <taxon>Bacillaceae</taxon>
        <taxon>Bacillus</taxon>
        <taxon>Bacillus cereus group</taxon>
    </lineage>
</organism>
<feature type="non-terminal residue" evidence="3">
    <location>
        <position position="1"/>
    </location>
</feature>
<dbReference type="EMBL" id="NVMX01000346">
    <property type="protein sequence ID" value="PDZ93878.1"/>
    <property type="molecule type" value="Genomic_DNA"/>
</dbReference>
<comment type="caution">
    <text evidence="3">The sequence shown here is derived from an EMBL/GenBank/DDBJ whole genome shotgun (WGS) entry which is preliminary data.</text>
</comment>
<accession>A0A9X6SS41</accession>
<evidence type="ECO:0000313" key="3">
    <source>
        <dbReference type="EMBL" id="PDZ93878.1"/>
    </source>
</evidence>
<dbReference type="AlphaFoldDB" id="A0A9X6SS41"/>
<feature type="non-terminal residue" evidence="3">
    <location>
        <position position="95"/>
    </location>
</feature>
<evidence type="ECO:0000259" key="2">
    <source>
        <dbReference type="Pfam" id="PF01844"/>
    </source>
</evidence>
<proteinExistence type="predicted"/>
<evidence type="ECO:0000313" key="4">
    <source>
        <dbReference type="Proteomes" id="UP000219922"/>
    </source>
</evidence>
<feature type="domain" description="HNH" evidence="2">
    <location>
        <begin position="62"/>
        <end position="95"/>
    </location>
</feature>
<dbReference type="InterPro" id="IPR003615">
    <property type="entry name" value="HNH_nuc"/>
</dbReference>
<keyword evidence="3" id="KW-0695">RNA-directed DNA polymerase</keyword>
<feature type="compositionally biased region" description="Gly residues" evidence="1">
    <location>
        <begin position="86"/>
        <end position="95"/>
    </location>
</feature>
<name>A0A9X6SS41_BACCE</name>
<feature type="region of interest" description="Disordered" evidence="1">
    <location>
        <begin position="76"/>
        <end position="95"/>
    </location>
</feature>
<dbReference type="InterPro" id="IPR002711">
    <property type="entry name" value="HNH"/>
</dbReference>
<evidence type="ECO:0000256" key="1">
    <source>
        <dbReference type="SAM" id="MobiDB-lite"/>
    </source>
</evidence>
<keyword evidence="3" id="KW-0808">Transferase</keyword>
<dbReference type="GO" id="GO:0004519">
    <property type="term" value="F:endonuclease activity"/>
    <property type="evidence" value="ECO:0007669"/>
    <property type="project" value="InterPro"/>
</dbReference>
<dbReference type="Pfam" id="PF01844">
    <property type="entry name" value="HNH"/>
    <property type="match status" value="1"/>
</dbReference>
<keyword evidence="3" id="KW-0548">Nucleotidyltransferase</keyword>
<dbReference type="GO" id="GO:0008270">
    <property type="term" value="F:zinc ion binding"/>
    <property type="evidence" value="ECO:0007669"/>
    <property type="project" value="InterPro"/>
</dbReference>
<dbReference type="GO" id="GO:0003676">
    <property type="term" value="F:nucleic acid binding"/>
    <property type="evidence" value="ECO:0007669"/>
    <property type="project" value="InterPro"/>
</dbReference>